<dbReference type="InterPro" id="IPR007398">
    <property type="entry name" value="BioG"/>
</dbReference>
<reference evidence="1 2" key="1">
    <citation type="journal article" date="2017" name="Front. Microbiol.">
        <title>Labilibaculum manganireducens gen. nov., sp. nov. and Labilibaculum filiforme sp. nov., Novel Bacteroidetes Isolated from Subsurface Sediments of the Baltic Sea.</title>
        <authorList>
            <person name="Vandieken V."/>
            <person name="Marshall I.P."/>
            <person name="Niemann H."/>
            <person name="Engelen B."/>
            <person name="Cypionka H."/>
        </authorList>
    </citation>
    <scope>NUCLEOTIDE SEQUENCE [LARGE SCALE GENOMIC DNA]</scope>
    <source>
        <strain evidence="1 2">59.16B</strain>
    </source>
</reference>
<name>A0A2N3HQM0_9BACT</name>
<accession>A0A2N3HQM0</accession>
<keyword evidence="2" id="KW-1185">Reference proteome</keyword>
<gene>
    <name evidence="1" type="ORF">BZG02_19680</name>
</gene>
<comment type="caution">
    <text evidence="1">The sequence shown here is derived from an EMBL/GenBank/DDBJ whole genome shotgun (WGS) entry which is preliminary data.</text>
</comment>
<dbReference type="InterPro" id="IPR029058">
    <property type="entry name" value="AB_hydrolase_fold"/>
</dbReference>
<dbReference type="EMBL" id="MVDD01000028">
    <property type="protein sequence ID" value="PKQ60333.1"/>
    <property type="molecule type" value="Genomic_DNA"/>
</dbReference>
<protein>
    <submittedName>
        <fullName evidence="1">Uncharacterized protein</fullName>
    </submittedName>
</protein>
<dbReference type="OrthoDB" id="7688089at2"/>
<dbReference type="Proteomes" id="UP000233535">
    <property type="component" value="Unassembled WGS sequence"/>
</dbReference>
<evidence type="ECO:0000313" key="2">
    <source>
        <dbReference type="Proteomes" id="UP000233535"/>
    </source>
</evidence>
<organism evidence="1 2">
    <name type="scientific">Labilibaculum filiforme</name>
    <dbReference type="NCBI Taxonomy" id="1940526"/>
    <lineage>
        <taxon>Bacteria</taxon>
        <taxon>Pseudomonadati</taxon>
        <taxon>Bacteroidota</taxon>
        <taxon>Bacteroidia</taxon>
        <taxon>Marinilabiliales</taxon>
        <taxon>Marinifilaceae</taxon>
        <taxon>Labilibaculum</taxon>
    </lineage>
</organism>
<evidence type="ECO:0000313" key="1">
    <source>
        <dbReference type="EMBL" id="PKQ60333.1"/>
    </source>
</evidence>
<dbReference type="RefSeq" id="WP_101263469.1">
    <property type="nucleotide sequence ID" value="NZ_MVDD01000028.1"/>
</dbReference>
<sequence>MKIEWLHKSDNEKCILFMNGWACDAKPFQTLGSKDFDVLMCFDYREIIVPKQIERLFENYQEVHLVAWSFGVYVANMVYLPWKNLFASKIAINGSLQPIDNLKGIPPAIFQGTIDGLNSQTIEKFWLRMCGGKTEFNCFKRHLPKRDIEDQKEELISFHELVQNHFIDWNLFDTVLLGKEDRIFPFTNLENAWSGQKNVIKKENAPHFCFYAWNLWDDLMKECKGEASKYQQR</sequence>
<dbReference type="SUPFAM" id="SSF53474">
    <property type="entry name" value="alpha/beta-Hydrolases"/>
    <property type="match status" value="1"/>
</dbReference>
<dbReference type="AlphaFoldDB" id="A0A2N3HQM0"/>
<dbReference type="Pfam" id="PF04301">
    <property type="entry name" value="BioG"/>
    <property type="match status" value="1"/>
</dbReference>
<proteinExistence type="predicted"/>